<evidence type="ECO:0000313" key="2">
    <source>
        <dbReference type="Proteomes" id="UP001143856"/>
    </source>
</evidence>
<comment type="caution">
    <text evidence="1">The sequence shown here is derived from an EMBL/GenBank/DDBJ whole genome shotgun (WGS) entry which is preliminary data.</text>
</comment>
<proteinExistence type="predicted"/>
<organism evidence="1 2">
    <name type="scientific">Xylaria curta</name>
    <dbReference type="NCBI Taxonomy" id="42375"/>
    <lineage>
        <taxon>Eukaryota</taxon>
        <taxon>Fungi</taxon>
        <taxon>Dikarya</taxon>
        <taxon>Ascomycota</taxon>
        <taxon>Pezizomycotina</taxon>
        <taxon>Sordariomycetes</taxon>
        <taxon>Xylariomycetidae</taxon>
        <taxon>Xylariales</taxon>
        <taxon>Xylariaceae</taxon>
        <taxon>Xylaria</taxon>
    </lineage>
</organism>
<keyword evidence="2" id="KW-1185">Reference proteome</keyword>
<name>A0ACC1MQ66_9PEZI</name>
<reference evidence="1" key="1">
    <citation type="submission" date="2022-10" db="EMBL/GenBank/DDBJ databases">
        <title>Genome Sequence of Xylaria curta.</title>
        <authorList>
            <person name="Buettner E."/>
        </authorList>
    </citation>
    <scope>NUCLEOTIDE SEQUENCE</scope>
    <source>
        <strain evidence="1">Babe10</strain>
    </source>
</reference>
<dbReference type="EMBL" id="JAPDGR010004205">
    <property type="protein sequence ID" value="KAJ2968822.1"/>
    <property type="molecule type" value="Genomic_DNA"/>
</dbReference>
<protein>
    <submittedName>
        <fullName evidence="1">Uncharacterized protein</fullName>
    </submittedName>
</protein>
<sequence length="482" mass="53522">MIPKRLEAAESKLAATRAVSDPEATDEEGLPITEISEELDDDDNVISYSLRRPGDNQPQLLQALERAGIKELPSGSHEPVSFIASDTQKSAATVPSSHVDTKEQSQSIGENTAEASQARKTQKKKSVTFTEDTKEADEEKPSSTVQRLEELYRQARNQENLISDPVMPADESPEDAALREDMILYNKETMMYEMAPIVAELKLEEESSDDDDWNYDDDDEDDEDEWGRSTSGVVDDEYRRQMLELKERLSKQTFGEEKALNEDEDDEYSEGIGRITVRHERPASAQSGSDSPAAKGDVADSTSKNEAKKSVRFAPNLDIAEPSPPAAQLEPPSAQHSEVEPFSDIVERNPLGANKTTATSGRKVSKFRKERINGDSTTEATPIIPEKPTDHTRYAPSGPEGQTLASTVLEHKPSGEIKEPDELDANLLHQQVTEEYYKMRNKMIGRQGGFLKENTDAIQPLEEEEGGPKRVSRFKAARLAKS</sequence>
<evidence type="ECO:0000313" key="1">
    <source>
        <dbReference type="EMBL" id="KAJ2968822.1"/>
    </source>
</evidence>
<dbReference type="Proteomes" id="UP001143856">
    <property type="component" value="Unassembled WGS sequence"/>
</dbReference>
<accession>A0ACC1MQ66</accession>
<gene>
    <name evidence="1" type="ORF">NUW58_g10134</name>
</gene>